<dbReference type="OMA" id="ASIPRCD"/>
<dbReference type="OrthoDB" id="2746251at2759"/>
<sequence length="86" mass="9909">RTVWVVPVVLGDGLPRCDSGDLQRESWARTVLILFVPWRRPGDLKAPSESWYAAYERRRPGICSEHAAFIRNMNVLSECRDARSEH</sequence>
<accession>R7S6W5</accession>
<dbReference type="GeneID" id="19420828"/>
<proteinExistence type="predicted"/>
<dbReference type="RefSeq" id="XP_008045781.1">
    <property type="nucleotide sequence ID" value="XM_008047590.1"/>
</dbReference>
<evidence type="ECO:0000313" key="2">
    <source>
        <dbReference type="Proteomes" id="UP000054317"/>
    </source>
</evidence>
<organism evidence="1 2">
    <name type="scientific">Trametes versicolor (strain FP-101664)</name>
    <name type="common">White-rot fungus</name>
    <name type="synonym">Coriolus versicolor</name>
    <dbReference type="NCBI Taxonomy" id="717944"/>
    <lineage>
        <taxon>Eukaryota</taxon>
        <taxon>Fungi</taxon>
        <taxon>Dikarya</taxon>
        <taxon>Basidiomycota</taxon>
        <taxon>Agaricomycotina</taxon>
        <taxon>Agaricomycetes</taxon>
        <taxon>Polyporales</taxon>
        <taxon>Polyporaceae</taxon>
        <taxon>Trametes</taxon>
    </lineage>
</organism>
<dbReference type="Proteomes" id="UP000054317">
    <property type="component" value="Unassembled WGS sequence"/>
</dbReference>
<dbReference type="KEGG" id="tvs:TRAVEDRAFT_95289"/>
<feature type="non-terminal residue" evidence="1">
    <location>
        <position position="86"/>
    </location>
</feature>
<name>R7S6W5_TRAVS</name>
<dbReference type="AlphaFoldDB" id="R7S6W5"/>
<feature type="non-terminal residue" evidence="1">
    <location>
        <position position="1"/>
    </location>
</feature>
<evidence type="ECO:0000313" key="1">
    <source>
        <dbReference type="EMBL" id="EIW51335.1"/>
    </source>
</evidence>
<dbReference type="EMBL" id="JH711842">
    <property type="protein sequence ID" value="EIW51335.1"/>
    <property type="molecule type" value="Genomic_DNA"/>
</dbReference>
<reference evidence="2" key="1">
    <citation type="journal article" date="2012" name="Science">
        <title>The Paleozoic origin of enzymatic lignin decomposition reconstructed from 31 fungal genomes.</title>
        <authorList>
            <person name="Floudas D."/>
            <person name="Binder M."/>
            <person name="Riley R."/>
            <person name="Barry K."/>
            <person name="Blanchette R.A."/>
            <person name="Henrissat B."/>
            <person name="Martinez A.T."/>
            <person name="Otillar R."/>
            <person name="Spatafora J.W."/>
            <person name="Yadav J.S."/>
            <person name="Aerts A."/>
            <person name="Benoit I."/>
            <person name="Boyd A."/>
            <person name="Carlson A."/>
            <person name="Copeland A."/>
            <person name="Coutinho P.M."/>
            <person name="de Vries R.P."/>
            <person name="Ferreira P."/>
            <person name="Findley K."/>
            <person name="Foster B."/>
            <person name="Gaskell J."/>
            <person name="Glotzer D."/>
            <person name="Gorecki P."/>
            <person name="Heitman J."/>
            <person name="Hesse C."/>
            <person name="Hori C."/>
            <person name="Igarashi K."/>
            <person name="Jurgens J.A."/>
            <person name="Kallen N."/>
            <person name="Kersten P."/>
            <person name="Kohler A."/>
            <person name="Kuees U."/>
            <person name="Kumar T.K.A."/>
            <person name="Kuo A."/>
            <person name="LaButti K."/>
            <person name="Larrondo L.F."/>
            <person name="Lindquist E."/>
            <person name="Ling A."/>
            <person name="Lombard V."/>
            <person name="Lucas S."/>
            <person name="Lundell T."/>
            <person name="Martin R."/>
            <person name="McLaughlin D.J."/>
            <person name="Morgenstern I."/>
            <person name="Morin E."/>
            <person name="Murat C."/>
            <person name="Nagy L.G."/>
            <person name="Nolan M."/>
            <person name="Ohm R.A."/>
            <person name="Patyshakuliyeva A."/>
            <person name="Rokas A."/>
            <person name="Ruiz-Duenas F.J."/>
            <person name="Sabat G."/>
            <person name="Salamov A."/>
            <person name="Samejima M."/>
            <person name="Schmutz J."/>
            <person name="Slot J.C."/>
            <person name="St John F."/>
            <person name="Stenlid J."/>
            <person name="Sun H."/>
            <person name="Sun S."/>
            <person name="Syed K."/>
            <person name="Tsang A."/>
            <person name="Wiebenga A."/>
            <person name="Young D."/>
            <person name="Pisabarro A."/>
            <person name="Eastwood D.C."/>
            <person name="Martin F."/>
            <person name="Cullen D."/>
            <person name="Grigoriev I.V."/>
            <person name="Hibbett D.S."/>
        </authorList>
    </citation>
    <scope>NUCLEOTIDE SEQUENCE [LARGE SCALE GENOMIC DNA]</scope>
    <source>
        <strain evidence="2">FP-101664</strain>
    </source>
</reference>
<keyword evidence="2" id="KW-1185">Reference proteome</keyword>
<gene>
    <name evidence="1" type="ORF">TRAVEDRAFT_95289</name>
</gene>
<protein>
    <submittedName>
        <fullName evidence="1">Uncharacterized protein</fullName>
    </submittedName>
</protein>